<protein>
    <submittedName>
        <fullName evidence="2">Uncharacterized protein</fullName>
    </submittedName>
</protein>
<feature type="region of interest" description="Disordered" evidence="1">
    <location>
        <begin position="17"/>
        <end position="39"/>
    </location>
</feature>
<feature type="compositionally biased region" description="Basic and acidic residues" evidence="1">
    <location>
        <begin position="17"/>
        <end position="34"/>
    </location>
</feature>
<keyword evidence="3" id="KW-1185">Reference proteome</keyword>
<dbReference type="EMBL" id="JBFOLJ010000003">
    <property type="protein sequence ID" value="KAL2549725.1"/>
    <property type="molecule type" value="Genomic_DNA"/>
</dbReference>
<proteinExistence type="predicted"/>
<organism evidence="2 3">
    <name type="scientific">Forsythia ovata</name>
    <dbReference type="NCBI Taxonomy" id="205694"/>
    <lineage>
        <taxon>Eukaryota</taxon>
        <taxon>Viridiplantae</taxon>
        <taxon>Streptophyta</taxon>
        <taxon>Embryophyta</taxon>
        <taxon>Tracheophyta</taxon>
        <taxon>Spermatophyta</taxon>
        <taxon>Magnoliopsida</taxon>
        <taxon>eudicotyledons</taxon>
        <taxon>Gunneridae</taxon>
        <taxon>Pentapetalae</taxon>
        <taxon>asterids</taxon>
        <taxon>lamiids</taxon>
        <taxon>Lamiales</taxon>
        <taxon>Oleaceae</taxon>
        <taxon>Forsythieae</taxon>
        <taxon>Forsythia</taxon>
    </lineage>
</organism>
<evidence type="ECO:0000313" key="3">
    <source>
        <dbReference type="Proteomes" id="UP001604277"/>
    </source>
</evidence>
<comment type="caution">
    <text evidence="2">The sequence shown here is derived from an EMBL/GenBank/DDBJ whole genome shotgun (WGS) entry which is preliminary data.</text>
</comment>
<evidence type="ECO:0000256" key="1">
    <source>
        <dbReference type="SAM" id="MobiDB-lite"/>
    </source>
</evidence>
<dbReference type="Proteomes" id="UP001604277">
    <property type="component" value="Unassembled WGS sequence"/>
</dbReference>
<name>A0ABD1WMX1_9LAMI</name>
<accession>A0ABD1WMX1</accession>
<gene>
    <name evidence="2" type="ORF">Fot_11255</name>
</gene>
<evidence type="ECO:0000313" key="2">
    <source>
        <dbReference type="EMBL" id="KAL2549725.1"/>
    </source>
</evidence>
<dbReference type="AlphaFoldDB" id="A0ABD1WMX1"/>
<reference evidence="3" key="1">
    <citation type="submission" date="2024-07" db="EMBL/GenBank/DDBJ databases">
        <title>Two chromosome-level genome assemblies of Korean endemic species Abeliophyllum distichum and Forsythia ovata (Oleaceae).</title>
        <authorList>
            <person name="Jang H."/>
        </authorList>
    </citation>
    <scope>NUCLEOTIDE SEQUENCE [LARGE SCALE GENOMIC DNA]</scope>
</reference>
<sequence length="115" mass="13214">MKTYTFSEKDSLDISHRRRFSDSDLRNPSRRTTDQENISTHRANANLCTRFSKYMNRRQHYKGATIATNRTGASEDLHDWCRIDCKGAAVARSISPRYLWIYKTAIGCSSVCSVS</sequence>